<dbReference type="AlphaFoldDB" id="W7QKK7"/>
<dbReference type="Proteomes" id="UP000019276">
    <property type="component" value="Unassembled WGS sequence"/>
</dbReference>
<evidence type="ECO:0000259" key="1">
    <source>
        <dbReference type="Pfam" id="PF26337"/>
    </source>
</evidence>
<keyword evidence="3" id="KW-1185">Reference proteome</keyword>
<evidence type="ECO:0000313" key="2">
    <source>
        <dbReference type="EMBL" id="EWH09492.1"/>
    </source>
</evidence>
<dbReference type="SUPFAM" id="SSF53756">
    <property type="entry name" value="UDP-Glycosyltransferase/glycogen phosphorylase"/>
    <property type="match status" value="1"/>
</dbReference>
<dbReference type="Pfam" id="PF26337">
    <property type="entry name" value="Gtf3_C"/>
    <property type="match status" value="1"/>
</dbReference>
<dbReference type="eggNOG" id="COG0438">
    <property type="taxonomic scope" value="Bacteria"/>
</dbReference>
<dbReference type="RefSeq" id="WP_035015133.1">
    <property type="nucleotide sequence ID" value="NZ_ARZY01000023.1"/>
</dbReference>
<accession>W7QKK7</accession>
<reference evidence="2 3" key="1">
    <citation type="journal article" date="2014" name="Genome Announc.">
        <title>Draft Genome Sequence of the Agar-Degrading Bacterium Catenovulum sp. Strain DS-2, Isolated from Intestines of Haliotis diversicolor.</title>
        <authorList>
            <person name="Shan D."/>
            <person name="Li X."/>
            <person name="Gu Z."/>
            <person name="Wei G."/>
            <person name="Gao Z."/>
            <person name="Shao Z."/>
        </authorList>
    </citation>
    <scope>NUCLEOTIDE SEQUENCE [LARGE SCALE GENOMIC DNA]</scope>
    <source>
        <strain evidence="2 3">DS-2</strain>
    </source>
</reference>
<dbReference type="InterPro" id="IPR058592">
    <property type="entry name" value="Gtf3_C"/>
</dbReference>
<name>W7QKK7_9ALTE</name>
<comment type="caution">
    <text evidence="2">The sequence shown here is derived from an EMBL/GenBank/DDBJ whole genome shotgun (WGS) entry which is preliminary data.</text>
</comment>
<sequence length="376" mass="43574">MSQKILLVMENEFEKCPRARRLFMALAARHQVKHICRPLLNENNQAGNLLWHLNKNLHSPLTRKLVDLAIKFNLLNFALGYKSRCYDVGNVKDGDFDYIFVYQLYLLPHFIEFKKTKVIFDARECYPLQLANNKKWLSTHGKLAEFACKKLIPKVYKTTTVSPSLQTYYQALTGRKPELFPSYPHSSYRVNALDKAIGTPIRLIHHGSCDRKRELHQMIELMQLLGSNFQLDLMLVYKPGNSYIKEIELLVDKTDNVQLIDAVSPEQIIKSTMVYDLGLFLLPDNGSQNKYALPNKYFEFLYAGLPVITSGSIDMKMYTDKYGFGLSFLNESLQEIADHIKHITKEDIEKFKRSIDKEVSFFTVEENIKQCLPELI</sequence>
<gene>
    <name evidence="2" type="ORF">DS2_12448</name>
</gene>
<feature type="domain" description="Glucosyltransferase 3-like C-terminal" evidence="1">
    <location>
        <begin position="252"/>
        <end position="357"/>
    </location>
</feature>
<dbReference type="OrthoDB" id="9815351at2"/>
<protein>
    <submittedName>
        <fullName evidence="2">Capsular polysaccharide synthesis enzyme Cap5I</fullName>
    </submittedName>
</protein>
<dbReference type="Gene3D" id="3.40.50.2000">
    <property type="entry name" value="Glycogen Phosphorylase B"/>
    <property type="match status" value="1"/>
</dbReference>
<dbReference type="STRING" id="1328313.DS2_12448"/>
<proteinExistence type="predicted"/>
<dbReference type="EMBL" id="ARZY01000023">
    <property type="protein sequence ID" value="EWH09492.1"/>
    <property type="molecule type" value="Genomic_DNA"/>
</dbReference>
<organism evidence="2 3">
    <name type="scientific">Catenovulum agarivorans DS-2</name>
    <dbReference type="NCBI Taxonomy" id="1328313"/>
    <lineage>
        <taxon>Bacteria</taxon>
        <taxon>Pseudomonadati</taxon>
        <taxon>Pseudomonadota</taxon>
        <taxon>Gammaproteobacteria</taxon>
        <taxon>Alteromonadales</taxon>
        <taxon>Alteromonadaceae</taxon>
        <taxon>Catenovulum</taxon>
    </lineage>
</organism>
<evidence type="ECO:0000313" key="3">
    <source>
        <dbReference type="Proteomes" id="UP000019276"/>
    </source>
</evidence>